<dbReference type="EMBL" id="CP003947">
    <property type="protein sequence ID" value="AFZ53196.1"/>
    <property type="molecule type" value="Genomic_DNA"/>
</dbReference>
<gene>
    <name evidence="2" type="ordered locus">Cyan10605_1072</name>
</gene>
<dbReference type="InterPro" id="IPR036291">
    <property type="entry name" value="NAD(P)-bd_dom_sf"/>
</dbReference>
<dbReference type="InterPro" id="IPR050177">
    <property type="entry name" value="Lipid_A_modif_metabolic_enz"/>
</dbReference>
<dbReference type="AlphaFoldDB" id="K9Z1Y9"/>
<organism evidence="2 3">
    <name type="scientific">Cyanobacterium aponinum (strain PCC 10605)</name>
    <dbReference type="NCBI Taxonomy" id="755178"/>
    <lineage>
        <taxon>Bacteria</taxon>
        <taxon>Bacillati</taxon>
        <taxon>Cyanobacteriota</taxon>
        <taxon>Cyanophyceae</taxon>
        <taxon>Oscillatoriophycideae</taxon>
        <taxon>Chroococcales</taxon>
        <taxon>Geminocystaceae</taxon>
        <taxon>Cyanobacterium</taxon>
    </lineage>
</organism>
<accession>K9Z1Y9</accession>
<dbReference type="PANTHER" id="PTHR43245">
    <property type="entry name" value="BIFUNCTIONAL POLYMYXIN RESISTANCE PROTEIN ARNA"/>
    <property type="match status" value="1"/>
</dbReference>
<dbReference type="HOGENOM" id="CLU_007383_6_1_3"/>
<dbReference type="KEGG" id="can:Cyan10605_1072"/>
<dbReference type="eggNOG" id="COG0451">
    <property type="taxonomic scope" value="Bacteria"/>
</dbReference>
<feature type="domain" description="NAD-dependent epimerase/dehydratase" evidence="1">
    <location>
        <begin position="5"/>
        <end position="227"/>
    </location>
</feature>
<evidence type="ECO:0000259" key="1">
    <source>
        <dbReference type="Pfam" id="PF01370"/>
    </source>
</evidence>
<dbReference type="InterPro" id="IPR001509">
    <property type="entry name" value="Epimerase_deHydtase"/>
</dbReference>
<dbReference type="RefSeq" id="WP_015218927.1">
    <property type="nucleotide sequence ID" value="NC_019776.1"/>
</dbReference>
<dbReference type="Pfam" id="PF01370">
    <property type="entry name" value="Epimerase"/>
    <property type="match status" value="1"/>
</dbReference>
<dbReference type="Gene3D" id="3.40.50.720">
    <property type="entry name" value="NAD(P)-binding Rossmann-like Domain"/>
    <property type="match status" value="1"/>
</dbReference>
<proteinExistence type="predicted"/>
<name>K9Z1Y9_CYAAP</name>
<dbReference type="STRING" id="755178.Cyan10605_1072"/>
<dbReference type="CDD" id="cd05232">
    <property type="entry name" value="UDP_G4E_4_SDR_e"/>
    <property type="match status" value="1"/>
</dbReference>
<dbReference type="Proteomes" id="UP000010480">
    <property type="component" value="Chromosome"/>
</dbReference>
<dbReference type="OrthoDB" id="9811743at2"/>
<evidence type="ECO:0000313" key="3">
    <source>
        <dbReference type="Proteomes" id="UP000010480"/>
    </source>
</evidence>
<dbReference type="PANTHER" id="PTHR43245:SF58">
    <property type="entry name" value="BLL5923 PROTEIN"/>
    <property type="match status" value="1"/>
</dbReference>
<keyword evidence="3" id="KW-1185">Reference proteome</keyword>
<sequence length="323" mass="35746">MSQSILITGATGFVGQYLVKELVKDNCSMSAIIRKAEDKNKLPENVNSFIVNSLNDTLPSDFLQNQEVIIYLAARVHQMNDRTFSSLEAYREINTYAPISLAKQGVKNGVKRFIYLSSIKVNGEGTFKTPYREDDKPNPVDPYGQSKWEAEQELLKLAEKTSLEVVIIRPPLVYGAGVKANFLQLMKIISKGLPLPLGGINNSRSLVYVGNLVDAIITCIDSPQAQNQTFIVSDGEDLSTPELIRCIGKAMNKTPLLLPIPSSLIKIGTKLLGKGEAGDRLLGSLQVDSGKIRKILNWQPPYTVDEGIKMTADWFNEMIKNEN</sequence>
<reference evidence="3" key="1">
    <citation type="journal article" date="2013" name="Proc. Natl. Acad. Sci. U.S.A.">
        <title>Improving the coverage of the cyanobacterial phylum using diversity-driven genome sequencing.</title>
        <authorList>
            <person name="Shih P.M."/>
            <person name="Wu D."/>
            <person name="Latifi A."/>
            <person name="Axen S.D."/>
            <person name="Fewer D.P."/>
            <person name="Talla E."/>
            <person name="Calteau A."/>
            <person name="Cai F."/>
            <person name="Tandeau de Marsac N."/>
            <person name="Rippka R."/>
            <person name="Herdman M."/>
            <person name="Sivonen K."/>
            <person name="Coursin T."/>
            <person name="Laurent T."/>
            <person name="Goodwin L."/>
            <person name="Nolan M."/>
            <person name="Davenport K.W."/>
            <person name="Han C.S."/>
            <person name="Rubin E.M."/>
            <person name="Eisen J.A."/>
            <person name="Woyke T."/>
            <person name="Gugger M."/>
            <person name="Kerfeld C.A."/>
        </authorList>
    </citation>
    <scope>NUCLEOTIDE SEQUENCE [LARGE SCALE GENOMIC DNA]</scope>
    <source>
        <strain evidence="3">PCC 10605</strain>
    </source>
</reference>
<dbReference type="SUPFAM" id="SSF51735">
    <property type="entry name" value="NAD(P)-binding Rossmann-fold domains"/>
    <property type="match status" value="1"/>
</dbReference>
<evidence type="ECO:0000313" key="2">
    <source>
        <dbReference type="EMBL" id="AFZ53196.1"/>
    </source>
</evidence>
<dbReference type="PATRIC" id="fig|755178.3.peg.1134"/>
<protein>
    <submittedName>
        <fullName evidence="2">NAD-dependent epimerase/dehydratase</fullName>
    </submittedName>
</protein>